<comment type="caution">
    <text evidence="2">The sequence shown here is derived from an EMBL/GenBank/DDBJ whole genome shotgun (WGS) entry which is preliminary data.</text>
</comment>
<sequence>GPSARETKTHLVLVYVDLQKQLVALETQMRMETKAAQEKFTMSLPKDTPSVIPEVIHIPINKPTSTPLSSPPPIEDNELSESHNHHPKSSSRSSYFDRDNASLKVEPSIPPSHSQSSSIRSKSLRRSKTTLKRIFISKPTCNRANSSDTMNNLSRTSFSSSPHNIHACSPTQHYSSAPSTPMTPNYLVHLNNENKLNSISATDNERCEINERCENIQENRDSGIALVSPGGRSNHSRDQSFSSLLRKIDPFNTFQRGLQPNGERKEKNRGPIYSTIIKSKENDHQHELLAFRYPSLKNIRYATGNINSIFDGIFDQDDSFGNDDLYMIEDSVVKQKSKVKSNKDDMQISSLDDGKKTCGSLENSTMTLVFKDTIFFNSESQNQIMNK</sequence>
<protein>
    <submittedName>
        <fullName evidence="2">8013_t:CDS:1</fullName>
    </submittedName>
</protein>
<name>A0ABN7URR7_GIGMA</name>
<gene>
    <name evidence="2" type="ORF">GMARGA_LOCUS8990</name>
</gene>
<organism evidence="2 3">
    <name type="scientific">Gigaspora margarita</name>
    <dbReference type="NCBI Taxonomy" id="4874"/>
    <lineage>
        <taxon>Eukaryota</taxon>
        <taxon>Fungi</taxon>
        <taxon>Fungi incertae sedis</taxon>
        <taxon>Mucoromycota</taxon>
        <taxon>Glomeromycotina</taxon>
        <taxon>Glomeromycetes</taxon>
        <taxon>Diversisporales</taxon>
        <taxon>Gigasporaceae</taxon>
        <taxon>Gigaspora</taxon>
    </lineage>
</organism>
<proteinExistence type="predicted"/>
<evidence type="ECO:0000256" key="1">
    <source>
        <dbReference type="SAM" id="MobiDB-lite"/>
    </source>
</evidence>
<keyword evidence="3" id="KW-1185">Reference proteome</keyword>
<accession>A0ABN7URR7</accession>
<dbReference type="Proteomes" id="UP000789901">
    <property type="component" value="Unassembled WGS sequence"/>
</dbReference>
<evidence type="ECO:0000313" key="3">
    <source>
        <dbReference type="Proteomes" id="UP000789901"/>
    </source>
</evidence>
<dbReference type="EMBL" id="CAJVQB010004728">
    <property type="protein sequence ID" value="CAG8643872.1"/>
    <property type="molecule type" value="Genomic_DNA"/>
</dbReference>
<feature type="non-terminal residue" evidence="2">
    <location>
        <position position="1"/>
    </location>
</feature>
<feature type="compositionally biased region" description="Low complexity" evidence="1">
    <location>
        <begin position="111"/>
        <end position="121"/>
    </location>
</feature>
<reference evidence="2 3" key="1">
    <citation type="submission" date="2021-06" db="EMBL/GenBank/DDBJ databases">
        <authorList>
            <person name="Kallberg Y."/>
            <person name="Tangrot J."/>
            <person name="Rosling A."/>
        </authorList>
    </citation>
    <scope>NUCLEOTIDE SEQUENCE [LARGE SCALE GENOMIC DNA]</scope>
    <source>
        <strain evidence="2 3">120-4 pot B 10/14</strain>
    </source>
</reference>
<evidence type="ECO:0000313" key="2">
    <source>
        <dbReference type="EMBL" id="CAG8643872.1"/>
    </source>
</evidence>
<feature type="region of interest" description="Disordered" evidence="1">
    <location>
        <begin position="61"/>
        <end position="126"/>
    </location>
</feature>